<accession>A2HAB1</accession>
<dbReference type="InParanoid" id="A2HAB1"/>
<dbReference type="OrthoDB" id="10632445at2759"/>
<protein>
    <submittedName>
        <fullName evidence="1">Uncharacterized protein</fullName>
    </submittedName>
</protein>
<proteinExistence type="predicted"/>
<reference evidence="1" key="2">
    <citation type="journal article" date="2007" name="Science">
        <title>Draft genome sequence of the sexually transmitted pathogen Trichomonas vaginalis.</title>
        <authorList>
            <person name="Carlton J.M."/>
            <person name="Hirt R.P."/>
            <person name="Silva J.C."/>
            <person name="Delcher A.L."/>
            <person name="Schatz M."/>
            <person name="Zhao Q."/>
            <person name="Wortman J.R."/>
            <person name="Bidwell S.L."/>
            <person name="Alsmark U.C.M."/>
            <person name="Besteiro S."/>
            <person name="Sicheritz-Ponten T."/>
            <person name="Noel C.J."/>
            <person name="Dacks J.B."/>
            <person name="Foster P.G."/>
            <person name="Simillion C."/>
            <person name="Van de Peer Y."/>
            <person name="Miranda-Saavedra D."/>
            <person name="Barton G.J."/>
            <person name="Westrop G.D."/>
            <person name="Mueller S."/>
            <person name="Dessi D."/>
            <person name="Fiori P.L."/>
            <person name="Ren Q."/>
            <person name="Paulsen I."/>
            <person name="Zhang H."/>
            <person name="Bastida-Corcuera F.D."/>
            <person name="Simoes-Barbosa A."/>
            <person name="Brown M.T."/>
            <person name="Hayes R.D."/>
            <person name="Mukherjee M."/>
            <person name="Okumura C.Y."/>
            <person name="Schneider R."/>
            <person name="Smith A.J."/>
            <person name="Vanacova S."/>
            <person name="Villalvazo M."/>
            <person name="Haas B.J."/>
            <person name="Pertea M."/>
            <person name="Feldblyum T.V."/>
            <person name="Utterback T.R."/>
            <person name="Shu C.L."/>
            <person name="Osoegawa K."/>
            <person name="de Jong P.J."/>
            <person name="Hrdy I."/>
            <person name="Horvathova L."/>
            <person name="Zubacova Z."/>
            <person name="Dolezal P."/>
            <person name="Malik S.B."/>
            <person name="Logsdon J.M. Jr."/>
            <person name="Henze K."/>
            <person name="Gupta A."/>
            <person name="Wang C.C."/>
            <person name="Dunne R.L."/>
            <person name="Upcroft J.A."/>
            <person name="Upcroft P."/>
            <person name="White O."/>
            <person name="Salzberg S.L."/>
            <person name="Tang P."/>
            <person name="Chiu C.-H."/>
            <person name="Lee Y.-S."/>
            <person name="Embley T.M."/>
            <person name="Coombs G.H."/>
            <person name="Mottram J.C."/>
            <person name="Tachezy J."/>
            <person name="Fraser-Liggett C.M."/>
            <person name="Johnson P.J."/>
        </authorList>
    </citation>
    <scope>NUCLEOTIDE SEQUENCE [LARGE SCALE GENOMIC DNA]</scope>
    <source>
        <strain evidence="1">G3</strain>
    </source>
</reference>
<name>A2HAB1_TRIV3</name>
<dbReference type="VEuPathDB" id="TrichDB:TVAGG3_0737020"/>
<dbReference type="EMBL" id="DS129699">
    <property type="protein sequence ID" value="EAX73657.1"/>
    <property type="molecule type" value="Genomic_DNA"/>
</dbReference>
<gene>
    <name evidence="1" type="ORF">TVAG_506730</name>
</gene>
<evidence type="ECO:0000313" key="2">
    <source>
        <dbReference type="Proteomes" id="UP000001542"/>
    </source>
</evidence>
<dbReference type="Proteomes" id="UP000001542">
    <property type="component" value="Unassembled WGS sequence"/>
</dbReference>
<dbReference type="VEuPathDB" id="TrichDB:TVAG_506730"/>
<dbReference type="AlphaFoldDB" id="A2HAB1"/>
<evidence type="ECO:0000313" key="1">
    <source>
        <dbReference type="EMBL" id="EAX73657.1"/>
    </source>
</evidence>
<keyword evidence="2" id="KW-1185">Reference proteome</keyword>
<organism evidence="1 2">
    <name type="scientific">Trichomonas vaginalis (strain ATCC PRA-98 / G3)</name>
    <dbReference type="NCBI Taxonomy" id="412133"/>
    <lineage>
        <taxon>Eukaryota</taxon>
        <taxon>Metamonada</taxon>
        <taxon>Parabasalia</taxon>
        <taxon>Trichomonadida</taxon>
        <taxon>Trichomonadidae</taxon>
        <taxon>Trichomonas</taxon>
    </lineage>
</organism>
<reference evidence="1" key="1">
    <citation type="submission" date="2006-10" db="EMBL/GenBank/DDBJ databases">
        <authorList>
            <person name="Amadeo P."/>
            <person name="Zhao Q."/>
            <person name="Wortman J."/>
            <person name="Fraser-Liggett C."/>
            <person name="Carlton J."/>
        </authorList>
    </citation>
    <scope>NUCLEOTIDE SEQUENCE</scope>
    <source>
        <strain evidence="1">G3</strain>
    </source>
</reference>
<sequence length="81" mass="9729">MGKVERSAAVPLICLLTTIGYFNDSRHNEIKRYIPKECETVRTIDLLLVEDHYMLNERLPMTTYFIRNYIEILKGVWWKEH</sequence>